<dbReference type="GO" id="GO:0006310">
    <property type="term" value="P:DNA recombination"/>
    <property type="evidence" value="ECO:0007669"/>
    <property type="project" value="UniProtKB-KW"/>
</dbReference>
<evidence type="ECO:0000313" key="4">
    <source>
        <dbReference type="Proteomes" id="UP000552709"/>
    </source>
</evidence>
<dbReference type="GO" id="GO:0015074">
    <property type="term" value="P:DNA integration"/>
    <property type="evidence" value="ECO:0007669"/>
    <property type="project" value="InterPro"/>
</dbReference>
<protein>
    <submittedName>
        <fullName evidence="3">Integrase</fullName>
    </submittedName>
</protein>
<feature type="domain" description="Tyr recombinase" evidence="2">
    <location>
        <begin position="507"/>
        <end position="745"/>
    </location>
</feature>
<gene>
    <name evidence="3" type="ORF">HNQ08_005408</name>
</gene>
<evidence type="ECO:0000313" key="3">
    <source>
        <dbReference type="EMBL" id="MBB5366279.1"/>
    </source>
</evidence>
<dbReference type="Proteomes" id="UP000552709">
    <property type="component" value="Unassembled WGS sequence"/>
</dbReference>
<proteinExistence type="predicted"/>
<dbReference type="InterPro" id="IPR013762">
    <property type="entry name" value="Integrase-like_cat_sf"/>
</dbReference>
<comment type="caution">
    <text evidence="3">The sequence shown here is derived from an EMBL/GenBank/DDBJ whole genome shotgun (WGS) entry which is preliminary data.</text>
</comment>
<dbReference type="Gene3D" id="1.10.443.10">
    <property type="entry name" value="Intergrase catalytic core"/>
    <property type="match status" value="1"/>
</dbReference>
<dbReference type="GO" id="GO:0003677">
    <property type="term" value="F:DNA binding"/>
    <property type="evidence" value="ECO:0007669"/>
    <property type="project" value="InterPro"/>
</dbReference>
<organism evidence="3 4">
    <name type="scientific">Deinococcus humi</name>
    <dbReference type="NCBI Taxonomy" id="662880"/>
    <lineage>
        <taxon>Bacteria</taxon>
        <taxon>Thermotogati</taxon>
        <taxon>Deinococcota</taxon>
        <taxon>Deinococci</taxon>
        <taxon>Deinococcales</taxon>
        <taxon>Deinococcaceae</taxon>
        <taxon>Deinococcus</taxon>
    </lineage>
</organism>
<accession>A0A7W8K2V4</accession>
<dbReference type="InterPro" id="IPR002104">
    <property type="entry name" value="Integrase_catalytic"/>
</dbReference>
<dbReference type="SUPFAM" id="SSF56349">
    <property type="entry name" value="DNA breaking-rejoining enzymes"/>
    <property type="match status" value="1"/>
</dbReference>
<keyword evidence="1" id="KW-0233">DNA recombination</keyword>
<dbReference type="EMBL" id="JACHFL010000034">
    <property type="protein sequence ID" value="MBB5366279.1"/>
    <property type="molecule type" value="Genomic_DNA"/>
</dbReference>
<sequence>MSISDEHVANIQNWLEHLILQHRKLPCIQGSCDYRMVAQETGVPESYFEPGTPHRELIDEQIIRLGLIELSTVNWLQEISISNQKGIPTYHELKLYGRSYFLSTGLAPSSINSYYSTLKQFMQACELSDESSTEPHLGSEFQSSLSELKIINGNPPVVARLRRWHGFQLFLIKDQSLPMKFADALSFLIGISEKNQTSIAGETGISIRSLKKWVSGRCQPSDLRKVRQLELALDTAPGVLTQRLFTSRLEHKPLFHIPEEWWPEGWDKRSNKYKRLAVIKQLSDSAFKSETYDFKRLFDKALATVENQFRKNNYNERLKLLINMPYHFKIQNWPNRLVSEWHILRKYKTDPDSFANEDRSSAWSSTTADIIQDKLEGFYGYLCLPCDSANLYQSGRNMRSCDLTMSWLSFSNVVKDYLDFRKSRSGKYNTGTVLFIETIVSLLRSGTGWIYQSPELKSNLPQKQQDSIDLLGGWEKHCDINREGLIKSLKILKSRNQIGYTREPFFPISPILDLESPLSPIMNALKFYARELQQTEKKNSKSVPAYAAKWRNLLLLSMLVRLPLRSKHWRIMSYREDNTGTLSRDSKGDWQLTLPFNDFKNHRNKKIFVDRNGEKAIVLSFNEQPLKPLVPLLELYLRDYWPTIVGGSERLFPSHSGKELTTMSLGDMVRAWTREYLSERSLRGCGIAGVLPFSIHAFRDILATHVIKTTGSIELAADLLLDSPEIVAKHYARFLPEDRLKRVFQELTIFGGDKS</sequence>
<evidence type="ECO:0000259" key="2">
    <source>
        <dbReference type="PROSITE" id="PS51898"/>
    </source>
</evidence>
<reference evidence="3 4" key="1">
    <citation type="submission" date="2020-08" db="EMBL/GenBank/DDBJ databases">
        <title>Genomic Encyclopedia of Type Strains, Phase IV (KMG-IV): sequencing the most valuable type-strain genomes for metagenomic binning, comparative biology and taxonomic classification.</title>
        <authorList>
            <person name="Goeker M."/>
        </authorList>
    </citation>
    <scope>NUCLEOTIDE SEQUENCE [LARGE SCALE GENOMIC DNA]</scope>
    <source>
        <strain evidence="3 4">DSM 27939</strain>
    </source>
</reference>
<dbReference type="InterPro" id="IPR011010">
    <property type="entry name" value="DNA_brk_join_enz"/>
</dbReference>
<keyword evidence="4" id="KW-1185">Reference proteome</keyword>
<dbReference type="RefSeq" id="WP_184138183.1">
    <property type="nucleotide sequence ID" value="NZ_JACHFL010000034.1"/>
</dbReference>
<dbReference type="AlphaFoldDB" id="A0A7W8K2V4"/>
<name>A0A7W8K2V4_9DEIO</name>
<evidence type="ECO:0000256" key="1">
    <source>
        <dbReference type="ARBA" id="ARBA00023172"/>
    </source>
</evidence>
<dbReference type="PROSITE" id="PS51898">
    <property type="entry name" value="TYR_RECOMBINASE"/>
    <property type="match status" value="1"/>
</dbReference>